<accession>A0ABV8L4X4</accession>
<comment type="caution">
    <text evidence="3">The sequence shown here is derived from an EMBL/GenBank/DDBJ whole genome shotgun (WGS) entry which is preliminary data.</text>
</comment>
<reference evidence="4" key="1">
    <citation type="journal article" date="2019" name="Int. J. Syst. Evol. Microbiol.">
        <title>The Global Catalogue of Microorganisms (GCM) 10K type strain sequencing project: providing services to taxonomists for standard genome sequencing and annotation.</title>
        <authorList>
            <consortium name="The Broad Institute Genomics Platform"/>
            <consortium name="The Broad Institute Genome Sequencing Center for Infectious Disease"/>
            <person name="Wu L."/>
            <person name="Ma J."/>
        </authorList>
    </citation>
    <scope>NUCLEOTIDE SEQUENCE [LARGE SCALE GENOMIC DNA]</scope>
    <source>
        <strain evidence="4">CGMCC 4.7204</strain>
    </source>
</reference>
<dbReference type="Gene3D" id="1.10.287.70">
    <property type="match status" value="1"/>
</dbReference>
<sequence length="197" mass="21160">MTRDRRVRLPGHALRNGAAAAFALLLYYSVPIGVVFELDAWPGRLAGVLGFLAGIAGLAWLVWRRIEHFLHAPPTAGGRVDGVLLVVCIVCVVFSLFYYRLQQLHPGQFEGLSTRTDALYYTLVTLGTVGFGDIHAVGQAARIVTMVQIVFDLVIIGTLVSIVTTSVNARIGTAEKVLAAERAAAAEVSDDGPDTTR</sequence>
<proteinExistence type="predicted"/>
<feature type="transmembrane region" description="Helical" evidence="1">
    <location>
        <begin position="12"/>
        <end position="30"/>
    </location>
</feature>
<dbReference type="RefSeq" id="WP_378550496.1">
    <property type="nucleotide sequence ID" value="NZ_JBHSBA010000005.1"/>
</dbReference>
<gene>
    <name evidence="3" type="ORF">ACFOW8_12845</name>
</gene>
<keyword evidence="1" id="KW-1133">Transmembrane helix</keyword>
<evidence type="ECO:0000259" key="2">
    <source>
        <dbReference type="Pfam" id="PF07885"/>
    </source>
</evidence>
<keyword evidence="3" id="KW-0406">Ion transport</keyword>
<keyword evidence="3" id="KW-0813">Transport</keyword>
<protein>
    <submittedName>
        <fullName evidence="3">Potassium channel family protein</fullName>
    </submittedName>
</protein>
<keyword evidence="1" id="KW-0812">Transmembrane</keyword>
<keyword evidence="3" id="KW-0407">Ion channel</keyword>
<evidence type="ECO:0000313" key="4">
    <source>
        <dbReference type="Proteomes" id="UP001595767"/>
    </source>
</evidence>
<dbReference type="Pfam" id="PF07885">
    <property type="entry name" value="Ion_trans_2"/>
    <property type="match status" value="1"/>
</dbReference>
<keyword evidence="4" id="KW-1185">Reference proteome</keyword>
<feature type="transmembrane region" description="Helical" evidence="1">
    <location>
        <begin position="149"/>
        <end position="167"/>
    </location>
</feature>
<keyword evidence="1" id="KW-0472">Membrane</keyword>
<dbReference type="EMBL" id="JBHSBA010000005">
    <property type="protein sequence ID" value="MFC4125820.1"/>
    <property type="molecule type" value="Genomic_DNA"/>
</dbReference>
<organism evidence="3 4">
    <name type="scientific">Nocardia rhizosphaerae</name>
    <dbReference type="NCBI Taxonomy" id="1691571"/>
    <lineage>
        <taxon>Bacteria</taxon>
        <taxon>Bacillati</taxon>
        <taxon>Actinomycetota</taxon>
        <taxon>Actinomycetes</taxon>
        <taxon>Mycobacteriales</taxon>
        <taxon>Nocardiaceae</taxon>
        <taxon>Nocardia</taxon>
    </lineage>
</organism>
<feature type="domain" description="Potassium channel" evidence="2">
    <location>
        <begin position="87"/>
        <end position="165"/>
    </location>
</feature>
<dbReference type="InterPro" id="IPR013099">
    <property type="entry name" value="K_chnl_dom"/>
</dbReference>
<feature type="transmembrane region" description="Helical" evidence="1">
    <location>
        <begin position="42"/>
        <end position="63"/>
    </location>
</feature>
<name>A0ABV8L4X4_9NOCA</name>
<evidence type="ECO:0000313" key="3">
    <source>
        <dbReference type="EMBL" id="MFC4125820.1"/>
    </source>
</evidence>
<dbReference type="SUPFAM" id="SSF81324">
    <property type="entry name" value="Voltage-gated potassium channels"/>
    <property type="match status" value="1"/>
</dbReference>
<dbReference type="Proteomes" id="UP001595767">
    <property type="component" value="Unassembled WGS sequence"/>
</dbReference>
<feature type="transmembrane region" description="Helical" evidence="1">
    <location>
        <begin position="83"/>
        <end position="99"/>
    </location>
</feature>
<evidence type="ECO:0000256" key="1">
    <source>
        <dbReference type="SAM" id="Phobius"/>
    </source>
</evidence>
<dbReference type="GO" id="GO:0034220">
    <property type="term" value="P:monoatomic ion transmembrane transport"/>
    <property type="evidence" value="ECO:0007669"/>
    <property type="project" value="UniProtKB-KW"/>
</dbReference>